<dbReference type="EMBL" id="JAVKPH010000009">
    <property type="protein sequence ID" value="MDR5652937.1"/>
    <property type="molecule type" value="Genomic_DNA"/>
</dbReference>
<proteinExistence type="predicted"/>
<dbReference type="InterPro" id="IPR007420">
    <property type="entry name" value="DUF465"/>
</dbReference>
<accession>A0ABU1F913</accession>
<evidence type="ECO:0000313" key="1">
    <source>
        <dbReference type="EMBL" id="MDR5652937.1"/>
    </source>
</evidence>
<dbReference type="InterPro" id="IPR038444">
    <property type="entry name" value="DUF465_sf"/>
</dbReference>
<organism evidence="1 2">
    <name type="scientific">Ruixingdingia sedimenti</name>
    <dbReference type="NCBI Taxonomy" id="3073604"/>
    <lineage>
        <taxon>Bacteria</taxon>
        <taxon>Pseudomonadati</taxon>
        <taxon>Pseudomonadota</taxon>
        <taxon>Alphaproteobacteria</taxon>
        <taxon>Rhodobacterales</taxon>
        <taxon>Paracoccaceae</taxon>
        <taxon>Ruixingdingia</taxon>
    </lineage>
</organism>
<keyword evidence="2" id="KW-1185">Reference proteome</keyword>
<sequence>MSNTPHTLAEEFPGKADAIHALKVSDAHFARLLDEYDTVNDQVHRAETKIDPVDQLVENELRKRRLSIKDQIARALSAAA</sequence>
<dbReference type="Pfam" id="PF04325">
    <property type="entry name" value="DUF465"/>
    <property type="match status" value="1"/>
</dbReference>
<comment type="caution">
    <text evidence="1">The sequence shown here is derived from an EMBL/GenBank/DDBJ whole genome shotgun (WGS) entry which is preliminary data.</text>
</comment>
<dbReference type="Gene3D" id="6.10.280.50">
    <property type="match status" value="1"/>
</dbReference>
<evidence type="ECO:0000313" key="2">
    <source>
        <dbReference type="Proteomes" id="UP001247754"/>
    </source>
</evidence>
<name>A0ABU1F913_9RHOB</name>
<dbReference type="RefSeq" id="WP_310457182.1">
    <property type="nucleotide sequence ID" value="NZ_JAVKPH010000009.1"/>
</dbReference>
<reference evidence="1 2" key="1">
    <citation type="submission" date="2023-09" db="EMBL/GenBank/DDBJ databases">
        <title>Xinfangfangia sedmenti sp. nov., isolated the sedment.</title>
        <authorList>
            <person name="Xu L."/>
        </authorList>
    </citation>
    <scope>NUCLEOTIDE SEQUENCE [LARGE SCALE GENOMIC DNA]</scope>
    <source>
        <strain evidence="1 2">LG-4</strain>
    </source>
</reference>
<dbReference type="Proteomes" id="UP001247754">
    <property type="component" value="Unassembled WGS sequence"/>
</dbReference>
<protein>
    <submittedName>
        <fullName evidence="1">YdcH family protein</fullName>
    </submittedName>
</protein>
<gene>
    <name evidence="1" type="ORF">RGD00_09990</name>
</gene>